<dbReference type="AlphaFoldDB" id="A0A2U1SVK8"/>
<evidence type="ECO:0000313" key="3">
    <source>
        <dbReference type="Proteomes" id="UP000245137"/>
    </source>
</evidence>
<reference evidence="2 3" key="1">
    <citation type="journal article" date="2018" name="Appl. Microbiol. Biotechnol.">
        <title>Co-cultivation of the strictly anaerobic methanogen Methanosarcina barkeri with aerobic methanotrophs in an oxygen-limited membrane bioreactor.</title>
        <authorList>
            <person name="In 't Zandt M.H."/>
            <person name="van den Bosch T.J.M."/>
            <person name="Rijkers R."/>
            <person name="van Kessel M.A.H.J."/>
            <person name="Jetten M.S.M."/>
            <person name="Welte C.U."/>
        </authorList>
    </citation>
    <scope>NUCLEOTIDE SEQUENCE [LARGE SCALE GENOMIC DNA]</scope>
    <source>
        <strain evidence="2 3">DSM 17706</strain>
    </source>
</reference>
<comment type="caution">
    <text evidence="2">The sequence shown here is derived from an EMBL/GenBank/DDBJ whole genome shotgun (WGS) entry which is preliminary data.</text>
</comment>
<organism evidence="2 3">
    <name type="scientific">Methylosinus sporium</name>
    <dbReference type="NCBI Taxonomy" id="428"/>
    <lineage>
        <taxon>Bacteria</taxon>
        <taxon>Pseudomonadati</taxon>
        <taxon>Pseudomonadota</taxon>
        <taxon>Alphaproteobacteria</taxon>
        <taxon>Hyphomicrobiales</taxon>
        <taxon>Methylocystaceae</taxon>
        <taxon>Methylosinus</taxon>
    </lineage>
</organism>
<gene>
    <name evidence="2" type="ORF">C5689_00525</name>
</gene>
<dbReference type="InterPro" id="IPR032806">
    <property type="entry name" value="YbfD_N"/>
</dbReference>
<dbReference type="OrthoDB" id="8001376at2"/>
<keyword evidence="3" id="KW-1185">Reference proteome</keyword>
<dbReference type="Pfam" id="PF13808">
    <property type="entry name" value="DDE_Tnp_1_assoc"/>
    <property type="match status" value="1"/>
</dbReference>
<dbReference type="RefSeq" id="WP_146188289.1">
    <property type="nucleotide sequence ID" value="NZ_BGJY01000001.1"/>
</dbReference>
<feature type="domain" description="H repeat-associated protein N-terminal" evidence="1">
    <location>
        <begin position="3"/>
        <end position="41"/>
    </location>
</feature>
<protein>
    <recommendedName>
        <fullName evidence="1">H repeat-associated protein N-terminal domain-containing protein</fullName>
    </recommendedName>
</protein>
<accession>A0A2U1SVK8</accession>
<evidence type="ECO:0000259" key="1">
    <source>
        <dbReference type="Pfam" id="PF13808"/>
    </source>
</evidence>
<proteinExistence type="predicted"/>
<name>A0A2U1SVK8_METSR</name>
<sequence length="111" mass="11929">MRIVPDHRIPGMVTYPLDEILLTALVGVVCGADDWDGVEESRRRGPWIGCGAICRLKTASPPPRPCARSSACSTRFAAWTASVRPLAREVVADRARARLSARSVLGCGARA</sequence>
<dbReference type="EMBL" id="PUIV01000001">
    <property type="protein sequence ID" value="PWB95638.1"/>
    <property type="molecule type" value="Genomic_DNA"/>
</dbReference>
<dbReference type="Proteomes" id="UP000245137">
    <property type="component" value="Unassembled WGS sequence"/>
</dbReference>
<evidence type="ECO:0000313" key="2">
    <source>
        <dbReference type="EMBL" id="PWB95638.1"/>
    </source>
</evidence>